<dbReference type="RefSeq" id="WP_282533399.1">
    <property type="nucleotide sequence ID" value="NZ_JASCIS010000002.1"/>
</dbReference>
<proteinExistence type="predicted"/>
<evidence type="ECO:0000313" key="3">
    <source>
        <dbReference type="Proteomes" id="UP001237105"/>
    </source>
</evidence>
<keyword evidence="3" id="KW-1185">Reference proteome</keyword>
<dbReference type="EMBL" id="JASCIS010000002">
    <property type="protein sequence ID" value="MDI3417485.1"/>
    <property type="molecule type" value="Genomic_DNA"/>
</dbReference>
<keyword evidence="1" id="KW-0472">Membrane</keyword>
<evidence type="ECO:0000313" key="2">
    <source>
        <dbReference type="EMBL" id="MDI3417485.1"/>
    </source>
</evidence>
<accession>A0ABT6SQ57</accession>
<keyword evidence="1" id="KW-1133">Transmembrane helix</keyword>
<reference evidence="2 3" key="1">
    <citation type="submission" date="2023-05" db="EMBL/GenBank/DDBJ databases">
        <title>Draft genome sequence of Streptomyces sp. B-S-A12 isolated from a cave soil in Thailand.</title>
        <authorList>
            <person name="Chamroensaksri N."/>
            <person name="Muangham S."/>
        </authorList>
    </citation>
    <scope>NUCLEOTIDE SEQUENCE [LARGE SCALE GENOMIC DNA]</scope>
    <source>
        <strain evidence="2 3">B-S-A12</strain>
    </source>
</reference>
<dbReference type="Proteomes" id="UP001237105">
    <property type="component" value="Unassembled WGS sequence"/>
</dbReference>
<feature type="transmembrane region" description="Helical" evidence="1">
    <location>
        <begin position="43"/>
        <end position="62"/>
    </location>
</feature>
<name>A0ABT6SQ57_9ACTN</name>
<comment type="caution">
    <text evidence="2">The sequence shown here is derived from an EMBL/GenBank/DDBJ whole genome shotgun (WGS) entry which is preliminary data.</text>
</comment>
<evidence type="ECO:0000256" key="1">
    <source>
        <dbReference type="SAM" id="Phobius"/>
    </source>
</evidence>
<keyword evidence="1" id="KW-0812">Transmembrane</keyword>
<protein>
    <submittedName>
        <fullName evidence="2">Uncharacterized protein</fullName>
    </submittedName>
</protein>
<sequence length="69" mass="7435">MKKGLEFLGLILLLQGAFAIVRELTDWPLTWGVIQHLDFLRGYELYAGIALVVLSVAVFAAAESSGKGG</sequence>
<organism evidence="2 3">
    <name type="scientific">Streptomyces luteolus</name>
    <dbReference type="NCBI Taxonomy" id="3043615"/>
    <lineage>
        <taxon>Bacteria</taxon>
        <taxon>Bacillati</taxon>
        <taxon>Actinomycetota</taxon>
        <taxon>Actinomycetes</taxon>
        <taxon>Kitasatosporales</taxon>
        <taxon>Streptomycetaceae</taxon>
        <taxon>Streptomyces</taxon>
    </lineage>
</organism>
<gene>
    <name evidence="2" type="ORF">QIT00_02715</name>
</gene>